<dbReference type="PANTHER" id="PTHR43394">
    <property type="entry name" value="ATP-DEPENDENT PERMEASE MDL1, MITOCHONDRIAL"/>
    <property type="match status" value="1"/>
</dbReference>
<comment type="subcellular location">
    <subcellularLocation>
        <location evidence="1">Mitochondrion inner membrane</location>
        <topology evidence="1">Multi-pass membrane protein</topology>
    </subcellularLocation>
</comment>
<dbReference type="FunFam" id="3.40.50.300:FF:000403">
    <property type="entry name" value="ATP-binding cassette sub-family B member 8, mitochondrial"/>
    <property type="match status" value="1"/>
</dbReference>
<dbReference type="GO" id="GO:0090374">
    <property type="term" value="P:oligopeptide export from mitochondrion"/>
    <property type="evidence" value="ECO:0007669"/>
    <property type="project" value="TreeGrafter"/>
</dbReference>
<reference evidence="21" key="1">
    <citation type="submission" date="2022-06" db="EMBL/GenBank/DDBJ databases">
        <authorList>
            <person name="Berger JAMES D."/>
            <person name="Berger JAMES D."/>
        </authorList>
    </citation>
    <scope>NUCLEOTIDE SEQUENCE [LARGE SCALE GENOMIC DNA]</scope>
</reference>
<dbReference type="GO" id="GO:0006813">
    <property type="term" value="P:potassium ion transport"/>
    <property type="evidence" value="ECO:0007669"/>
    <property type="project" value="UniProtKB-KW"/>
</dbReference>
<dbReference type="PANTHER" id="PTHR43394:SF17">
    <property type="entry name" value="MITOCHONDRIAL POTASSIUM CHANNEL ATP-BINDING SUBUNIT"/>
    <property type="match status" value="1"/>
</dbReference>
<dbReference type="Proteomes" id="UP000050795">
    <property type="component" value="Unassembled WGS sequence"/>
</dbReference>
<dbReference type="Pfam" id="PF00664">
    <property type="entry name" value="ABC_membrane"/>
    <property type="match status" value="1"/>
</dbReference>
<keyword evidence="14 18" id="KW-0472">Membrane</keyword>
<accession>A0AA85KNJ0</accession>
<dbReference type="InterPro" id="IPR017871">
    <property type="entry name" value="ABC_transporter-like_CS"/>
</dbReference>
<keyword evidence="11 18" id="KW-1133">Transmembrane helix</keyword>
<dbReference type="InterPro" id="IPR003593">
    <property type="entry name" value="AAA+_ATPase"/>
</dbReference>
<dbReference type="CDD" id="cd18574">
    <property type="entry name" value="ABC_6TM_ABCB8_like"/>
    <property type="match status" value="1"/>
</dbReference>
<name>A0AA85KNJ0_TRIRE</name>
<sequence>MLSALCRRSILINRLSQCRNTFKSIHSKLKINAKPFKYSSYFLFTVSTGCFLGFSVKVQREFRFPTVKCETIVVDYHEVTPPETSGVLNYLGTLILPDFVYLLGAIMGAFVAAIMNVYIPLYLGDFVSALSKCAASREGFMAAVYIPTLRLCSSYILQSVSTFLYIGLLGSVGERMAKRMRIELFQKLIYQDVARFDVHSSGKLVEIIGSDVQNFKSSFKQCISQGLRNGIQVVGSVFALLSISPTLTAALLGCLPCVFLIGSLMGTELRLLSREAQAQNSQIASLADEVFSHIRTVKSLTLEDLQIEKMNYDIDKARRLSEKLAFGIGSFQGLSNLALNGVVLGVLYIGGHLMSRGELDPGHLMSFLATTQTMQRSLSQLSLLYGHIVRGSTALKRIHEILKLPSGIGSMASPTMATESSSSSINNNKYMKEMNELVYSTAPSITFANVQFAYPNRPESDVLNQLSVNLPGGKVIALVGQSGAGKSTVVSLLERFYEPKAGEILLNNYKLTDFNVNYLRGKLIGYISQEPQIFNASIRENIRFGRLDATDEEVEEAAKLAHIHEFITRDLPYGYDTQVGQGTGSTAGLSGGQRQRIAIARVLLKNAPILLMDEATSALDAESEAKVQEALNFAMKNRTVLIIAHRLSTVRKADLILVMSRGQIVEKGTHTELMANHGFYYNLVQRQEGRDLLE</sequence>
<evidence type="ECO:0000256" key="6">
    <source>
        <dbReference type="ARBA" id="ARBA00022741"/>
    </source>
</evidence>
<dbReference type="AlphaFoldDB" id="A0AA85KNJ0"/>
<dbReference type="GO" id="GO:0015421">
    <property type="term" value="F:ABC-type oligopeptide transporter activity"/>
    <property type="evidence" value="ECO:0007669"/>
    <property type="project" value="TreeGrafter"/>
</dbReference>
<feature type="domain" description="ABC transporter" evidence="19">
    <location>
        <begin position="445"/>
        <end position="686"/>
    </location>
</feature>
<dbReference type="PROSITE" id="PS50929">
    <property type="entry name" value="ABC_TM1F"/>
    <property type="match status" value="1"/>
</dbReference>
<keyword evidence="10" id="KW-0630">Potassium</keyword>
<evidence type="ECO:0000256" key="15">
    <source>
        <dbReference type="ARBA" id="ARBA00040439"/>
    </source>
</evidence>
<evidence type="ECO:0000256" key="5">
    <source>
        <dbReference type="ARBA" id="ARBA00022692"/>
    </source>
</evidence>
<evidence type="ECO:0000256" key="10">
    <source>
        <dbReference type="ARBA" id="ARBA00022958"/>
    </source>
</evidence>
<evidence type="ECO:0000256" key="3">
    <source>
        <dbReference type="ARBA" id="ARBA00022448"/>
    </source>
</evidence>
<keyword evidence="5 18" id="KW-0812">Transmembrane</keyword>
<evidence type="ECO:0000256" key="14">
    <source>
        <dbReference type="ARBA" id="ARBA00023136"/>
    </source>
</evidence>
<dbReference type="InterPro" id="IPR039421">
    <property type="entry name" value="Type_1_exporter"/>
</dbReference>
<dbReference type="PROSITE" id="PS50893">
    <property type="entry name" value="ABC_TRANSPORTER_2"/>
    <property type="match status" value="1"/>
</dbReference>
<dbReference type="GO" id="GO:0016887">
    <property type="term" value="F:ATP hydrolysis activity"/>
    <property type="evidence" value="ECO:0007669"/>
    <property type="project" value="InterPro"/>
</dbReference>
<reference evidence="22" key="2">
    <citation type="submission" date="2023-11" db="UniProtKB">
        <authorList>
            <consortium name="WormBaseParasite"/>
        </authorList>
    </citation>
    <scope>IDENTIFICATION</scope>
</reference>
<keyword evidence="12" id="KW-0406">Ion transport</keyword>
<evidence type="ECO:0000313" key="21">
    <source>
        <dbReference type="Proteomes" id="UP000050795"/>
    </source>
</evidence>
<dbReference type="Gene3D" id="1.20.1560.10">
    <property type="entry name" value="ABC transporter type 1, transmembrane domain"/>
    <property type="match status" value="1"/>
</dbReference>
<evidence type="ECO:0000256" key="1">
    <source>
        <dbReference type="ARBA" id="ARBA00004448"/>
    </source>
</evidence>
<evidence type="ECO:0000256" key="9">
    <source>
        <dbReference type="ARBA" id="ARBA00022946"/>
    </source>
</evidence>
<dbReference type="InterPro" id="IPR003439">
    <property type="entry name" value="ABC_transporter-like_ATP-bd"/>
</dbReference>
<organism evidence="21 22">
    <name type="scientific">Trichobilharzia regenti</name>
    <name type="common">Nasal bird schistosome</name>
    <dbReference type="NCBI Taxonomy" id="157069"/>
    <lineage>
        <taxon>Eukaryota</taxon>
        <taxon>Metazoa</taxon>
        <taxon>Spiralia</taxon>
        <taxon>Lophotrochozoa</taxon>
        <taxon>Platyhelminthes</taxon>
        <taxon>Trematoda</taxon>
        <taxon>Digenea</taxon>
        <taxon>Strigeidida</taxon>
        <taxon>Schistosomatoidea</taxon>
        <taxon>Schistosomatidae</taxon>
        <taxon>Trichobilharzia</taxon>
    </lineage>
</organism>
<feature type="transmembrane region" description="Helical" evidence="18">
    <location>
        <begin position="155"/>
        <end position="172"/>
    </location>
</feature>
<feature type="transmembrane region" description="Helical" evidence="18">
    <location>
        <begin position="99"/>
        <end position="119"/>
    </location>
</feature>
<evidence type="ECO:0000256" key="4">
    <source>
        <dbReference type="ARBA" id="ARBA00022538"/>
    </source>
</evidence>
<comment type="similarity">
    <text evidence="2">Belongs to the ABC transporter superfamily. ABCB family. Multidrug resistance exporter (TC 3.A.1.201) subfamily.</text>
</comment>
<dbReference type="SUPFAM" id="SSF90123">
    <property type="entry name" value="ABC transporter transmembrane region"/>
    <property type="match status" value="1"/>
</dbReference>
<evidence type="ECO:0000256" key="12">
    <source>
        <dbReference type="ARBA" id="ARBA00023065"/>
    </source>
</evidence>
<dbReference type="CDD" id="cd03249">
    <property type="entry name" value="ABC_MTABC3_MDL1_MDL2"/>
    <property type="match status" value="1"/>
</dbReference>
<dbReference type="Pfam" id="PF00005">
    <property type="entry name" value="ABC_tran"/>
    <property type="match status" value="1"/>
</dbReference>
<evidence type="ECO:0000256" key="11">
    <source>
        <dbReference type="ARBA" id="ARBA00022989"/>
    </source>
</evidence>
<evidence type="ECO:0000259" key="19">
    <source>
        <dbReference type="PROSITE" id="PS50893"/>
    </source>
</evidence>
<dbReference type="WBParaSite" id="TREG1_99430.1">
    <property type="protein sequence ID" value="TREG1_99430.1"/>
    <property type="gene ID" value="TREG1_99430"/>
</dbReference>
<dbReference type="InterPro" id="IPR027417">
    <property type="entry name" value="P-loop_NTPase"/>
</dbReference>
<keyword evidence="4" id="KW-0633">Potassium transport</keyword>
<evidence type="ECO:0000256" key="8">
    <source>
        <dbReference type="ARBA" id="ARBA00022840"/>
    </source>
</evidence>
<keyword evidence="6" id="KW-0547">Nucleotide-binding</keyword>
<evidence type="ECO:0000313" key="22">
    <source>
        <dbReference type="WBParaSite" id="TREG1_99430.1"/>
    </source>
</evidence>
<dbReference type="SUPFAM" id="SSF52540">
    <property type="entry name" value="P-loop containing nucleoside triphosphate hydrolases"/>
    <property type="match status" value="1"/>
</dbReference>
<dbReference type="SMART" id="SM00382">
    <property type="entry name" value="AAA"/>
    <property type="match status" value="1"/>
</dbReference>
<feature type="domain" description="ABC transmembrane type-1" evidence="20">
    <location>
        <begin position="103"/>
        <end position="390"/>
    </location>
</feature>
<evidence type="ECO:0000256" key="16">
    <source>
        <dbReference type="ARBA" id="ARBA00041416"/>
    </source>
</evidence>
<evidence type="ECO:0000256" key="2">
    <source>
        <dbReference type="ARBA" id="ARBA00007577"/>
    </source>
</evidence>
<dbReference type="GO" id="GO:0005743">
    <property type="term" value="C:mitochondrial inner membrane"/>
    <property type="evidence" value="ECO:0007669"/>
    <property type="project" value="UniProtKB-SubCell"/>
</dbReference>
<proteinExistence type="inferred from homology"/>
<dbReference type="PROSITE" id="PS00211">
    <property type="entry name" value="ABC_TRANSPORTER_1"/>
    <property type="match status" value="1"/>
</dbReference>
<keyword evidence="7" id="KW-0999">Mitochondrion inner membrane</keyword>
<evidence type="ECO:0000256" key="13">
    <source>
        <dbReference type="ARBA" id="ARBA00023128"/>
    </source>
</evidence>
<feature type="transmembrane region" description="Helical" evidence="18">
    <location>
        <begin position="249"/>
        <end position="267"/>
    </location>
</feature>
<keyword evidence="8" id="KW-0067">ATP-binding</keyword>
<keyword evidence="9" id="KW-0809">Transit peptide</keyword>
<protein>
    <recommendedName>
        <fullName evidence="15">Mitochondrial potassium channel ATP-binding subunit</fullName>
    </recommendedName>
    <alternativeName>
        <fullName evidence="17">ATP-binding cassette sub-family B member 8, mitochondrial</fullName>
    </alternativeName>
    <alternativeName>
        <fullName evidence="16">Mitochondrial sulfonylurea-receptor</fullName>
    </alternativeName>
</protein>
<dbReference type="InterPro" id="IPR036640">
    <property type="entry name" value="ABC1_TM_sf"/>
</dbReference>
<evidence type="ECO:0000256" key="7">
    <source>
        <dbReference type="ARBA" id="ARBA00022792"/>
    </source>
</evidence>
<dbReference type="GO" id="GO:0005524">
    <property type="term" value="F:ATP binding"/>
    <property type="evidence" value="ECO:0007669"/>
    <property type="project" value="UniProtKB-KW"/>
</dbReference>
<dbReference type="Gene3D" id="3.40.50.300">
    <property type="entry name" value="P-loop containing nucleotide triphosphate hydrolases"/>
    <property type="match status" value="1"/>
</dbReference>
<evidence type="ECO:0000256" key="17">
    <source>
        <dbReference type="ARBA" id="ARBA00042968"/>
    </source>
</evidence>
<keyword evidence="21" id="KW-1185">Reference proteome</keyword>
<evidence type="ECO:0000259" key="20">
    <source>
        <dbReference type="PROSITE" id="PS50929"/>
    </source>
</evidence>
<evidence type="ECO:0000256" key="18">
    <source>
        <dbReference type="SAM" id="Phobius"/>
    </source>
</evidence>
<dbReference type="InterPro" id="IPR011527">
    <property type="entry name" value="ABC1_TM_dom"/>
</dbReference>
<keyword evidence="3" id="KW-0813">Transport</keyword>
<keyword evidence="13" id="KW-0496">Mitochondrion</keyword>